<evidence type="ECO:0000256" key="2">
    <source>
        <dbReference type="SAM" id="SignalP"/>
    </source>
</evidence>
<evidence type="ECO:0000313" key="4">
    <source>
        <dbReference type="Proteomes" id="UP000031668"/>
    </source>
</evidence>
<keyword evidence="1" id="KW-0472">Membrane</keyword>
<keyword evidence="2" id="KW-0732">Signal</keyword>
<dbReference type="Proteomes" id="UP000031668">
    <property type="component" value="Unassembled WGS sequence"/>
</dbReference>
<feature type="signal peptide" evidence="2">
    <location>
        <begin position="1"/>
        <end position="21"/>
    </location>
</feature>
<name>A0A0C2MMT0_THEKT</name>
<evidence type="ECO:0000256" key="1">
    <source>
        <dbReference type="SAM" id="Phobius"/>
    </source>
</evidence>
<dbReference type="EMBL" id="JWZT01004836">
    <property type="protein sequence ID" value="KII62951.1"/>
    <property type="molecule type" value="Genomic_DNA"/>
</dbReference>
<accession>A0A0C2MMT0</accession>
<protein>
    <submittedName>
        <fullName evidence="3">Uncharacterized protein</fullName>
    </submittedName>
</protein>
<feature type="transmembrane region" description="Helical" evidence="1">
    <location>
        <begin position="310"/>
        <end position="331"/>
    </location>
</feature>
<dbReference type="AlphaFoldDB" id="A0A0C2MMT0"/>
<gene>
    <name evidence="3" type="ORF">RF11_12156</name>
</gene>
<comment type="caution">
    <text evidence="3">The sequence shown here is derived from an EMBL/GenBank/DDBJ whole genome shotgun (WGS) entry which is preliminary data.</text>
</comment>
<organism evidence="3 4">
    <name type="scientific">Thelohanellus kitauei</name>
    <name type="common">Myxosporean</name>
    <dbReference type="NCBI Taxonomy" id="669202"/>
    <lineage>
        <taxon>Eukaryota</taxon>
        <taxon>Metazoa</taxon>
        <taxon>Cnidaria</taxon>
        <taxon>Myxozoa</taxon>
        <taxon>Myxosporea</taxon>
        <taxon>Bivalvulida</taxon>
        <taxon>Platysporina</taxon>
        <taxon>Myxobolidae</taxon>
        <taxon>Thelohanellus</taxon>
    </lineage>
</organism>
<keyword evidence="1" id="KW-0812">Transmembrane</keyword>
<proteinExistence type="predicted"/>
<reference evidence="3 4" key="1">
    <citation type="journal article" date="2014" name="Genome Biol. Evol.">
        <title>The genome of the myxosporean Thelohanellus kitauei shows adaptations to nutrient acquisition within its fish host.</title>
        <authorList>
            <person name="Yang Y."/>
            <person name="Xiong J."/>
            <person name="Zhou Z."/>
            <person name="Huo F."/>
            <person name="Miao W."/>
            <person name="Ran C."/>
            <person name="Liu Y."/>
            <person name="Zhang J."/>
            <person name="Feng J."/>
            <person name="Wang M."/>
            <person name="Wang M."/>
            <person name="Wang L."/>
            <person name="Yao B."/>
        </authorList>
    </citation>
    <scope>NUCLEOTIDE SEQUENCE [LARGE SCALE GENOMIC DNA]</scope>
    <source>
        <strain evidence="3">Wuqing</strain>
    </source>
</reference>
<keyword evidence="4" id="KW-1185">Reference proteome</keyword>
<keyword evidence="1" id="KW-1133">Transmembrane helix</keyword>
<feature type="chain" id="PRO_5002168847" evidence="2">
    <location>
        <begin position="22"/>
        <end position="352"/>
    </location>
</feature>
<evidence type="ECO:0000313" key="3">
    <source>
        <dbReference type="EMBL" id="KII62951.1"/>
    </source>
</evidence>
<sequence>MTNKSLLVIAILLQVFEFSSSSAPAADETSPIKLTGHIVFEVIRCFNHKNIQFCHEKPSEDIVFSCAQFGVGDEHRINKTQWTGLFNELYAGGDSPPRFHQRLVDELVSRLGDDYTFTQISQSKGLDALLSVMEVTQLSDHAYFDLFCLYSNIVTTIESILKPARDCCDNILVMIDEKKKSNPVLVQRYKEKALFSKALLAVHTIEYYNEVARKVIISLSGLIEPAFLAEFQHRDEEVSYAIITFVLMYIQHLEEIYGSKVVASHSVHGPNLPRNDPLLGFIETVAPTQNVNVTLSHPVPQNPQTKSKHVVFYVGVAVMVLCMSLVTLFMITRSCRSNNFSITGRHVMSEDA</sequence>